<proteinExistence type="predicted"/>
<accession>A0A7X0RXC4</accession>
<sequence>MPEGSQNSSKIFGEIKQEFFRFAGSYAKAVSGGANVTGKKIMEAAEKSDQPSDILIGKLISAVKSGVQHAGEQMIKSGMDIVEHMKEKAKKQ</sequence>
<evidence type="ECO:0000313" key="1">
    <source>
        <dbReference type="EMBL" id="MBB6675373.1"/>
    </source>
</evidence>
<dbReference type="AlphaFoldDB" id="A0A7X0RXC4"/>
<dbReference type="Proteomes" id="UP000547209">
    <property type="component" value="Unassembled WGS sequence"/>
</dbReference>
<dbReference type="EMBL" id="JACJVP010000072">
    <property type="protein sequence ID" value="MBB6675373.1"/>
    <property type="molecule type" value="Genomic_DNA"/>
</dbReference>
<evidence type="ECO:0000313" key="2">
    <source>
        <dbReference type="Proteomes" id="UP000547209"/>
    </source>
</evidence>
<name>A0A7X0RXC4_9BACL</name>
<gene>
    <name evidence="1" type="ORF">H7C19_32415</name>
</gene>
<organism evidence="1 2">
    <name type="scientific">Cohnella nanjingensis</name>
    <dbReference type="NCBI Taxonomy" id="1387779"/>
    <lineage>
        <taxon>Bacteria</taxon>
        <taxon>Bacillati</taxon>
        <taxon>Bacillota</taxon>
        <taxon>Bacilli</taxon>
        <taxon>Bacillales</taxon>
        <taxon>Paenibacillaceae</taxon>
        <taxon>Cohnella</taxon>
    </lineage>
</organism>
<comment type="caution">
    <text evidence="1">The sequence shown here is derived from an EMBL/GenBank/DDBJ whole genome shotgun (WGS) entry which is preliminary data.</text>
</comment>
<protein>
    <submittedName>
        <fullName evidence="1">Uncharacterized protein</fullName>
    </submittedName>
</protein>
<dbReference type="RefSeq" id="WP_185673229.1">
    <property type="nucleotide sequence ID" value="NZ_JACJVP010000072.1"/>
</dbReference>
<keyword evidence="2" id="KW-1185">Reference proteome</keyword>
<reference evidence="1 2" key="1">
    <citation type="submission" date="2020-08" db="EMBL/GenBank/DDBJ databases">
        <title>Cohnella phylogeny.</title>
        <authorList>
            <person name="Dunlap C."/>
        </authorList>
    </citation>
    <scope>NUCLEOTIDE SEQUENCE [LARGE SCALE GENOMIC DNA]</scope>
    <source>
        <strain evidence="1 2">DSM 28246</strain>
    </source>
</reference>